<dbReference type="Proteomes" id="UP000537825">
    <property type="component" value="Unassembled WGS sequence"/>
</dbReference>
<name>A0A7X4Y8G7_9BACT</name>
<evidence type="ECO:0000313" key="1">
    <source>
        <dbReference type="EMBL" id="NBC40869.1"/>
    </source>
</evidence>
<comment type="caution">
    <text evidence="1">The sequence shown here is derived from an EMBL/GenBank/DDBJ whole genome shotgun (WGS) entry which is preliminary data.</text>
</comment>
<keyword evidence="2" id="KW-1185">Reference proteome</keyword>
<protein>
    <submittedName>
        <fullName evidence="1">Uncharacterized protein</fullName>
    </submittedName>
</protein>
<evidence type="ECO:0000313" key="2">
    <source>
        <dbReference type="Proteomes" id="UP000537825"/>
    </source>
</evidence>
<organism evidence="1 2">
    <name type="scientific">Corallococcus exiguus</name>
    <dbReference type="NCBI Taxonomy" id="83462"/>
    <lineage>
        <taxon>Bacteria</taxon>
        <taxon>Pseudomonadati</taxon>
        <taxon>Myxococcota</taxon>
        <taxon>Myxococcia</taxon>
        <taxon>Myxococcales</taxon>
        <taxon>Cystobacterineae</taxon>
        <taxon>Myxococcaceae</taxon>
        <taxon>Corallococcus</taxon>
    </lineage>
</organism>
<dbReference type="AlphaFoldDB" id="A0A7X4Y8G7"/>
<proteinExistence type="predicted"/>
<dbReference type="RefSeq" id="WP_139916886.1">
    <property type="nucleotide sequence ID" value="NZ_CBCSLE010000016.1"/>
</dbReference>
<sequence>MSGFDFTVRDRSGQAKVQADVRAQPGTTREWAAGYWINLEAVDLRPRGEFFLLITPDKLYGWAPAQVKGRGMPTWVLDATNMLAPYYERVGTGPQDIQPLAFVMMVSWWLHELTAAEGSMVIPPALVRTGLPRAMAHGEVVRTEA</sequence>
<reference evidence="1 2" key="1">
    <citation type="submission" date="2020-01" db="EMBL/GenBank/DDBJ databases">
        <title>The draft genome sequence of Corallococcus exiguus DSM 14696.</title>
        <authorList>
            <person name="Zhang X."/>
            <person name="Zhu H."/>
        </authorList>
    </citation>
    <scope>NUCLEOTIDE SEQUENCE [LARGE SCALE GENOMIC DNA]</scope>
    <source>
        <strain evidence="1 2">DSM 14696</strain>
    </source>
</reference>
<dbReference type="EMBL" id="JAAAPK010000003">
    <property type="protein sequence ID" value="NBC40869.1"/>
    <property type="molecule type" value="Genomic_DNA"/>
</dbReference>
<accession>A0A7X4Y8G7</accession>
<gene>
    <name evidence="1" type="ORF">GTZ93_13625</name>
</gene>